<gene>
    <name evidence="2" type="ORF">BAUCODRAFT_486191</name>
</gene>
<dbReference type="RefSeq" id="XP_007676639.1">
    <property type="nucleotide sequence ID" value="XM_007678449.1"/>
</dbReference>
<dbReference type="HOGENOM" id="CLU_621095_0_0_1"/>
<accession>M2MYL6</accession>
<dbReference type="Proteomes" id="UP000011761">
    <property type="component" value="Unassembled WGS sequence"/>
</dbReference>
<protein>
    <submittedName>
        <fullName evidence="2">Uncharacterized protein</fullName>
    </submittedName>
</protein>
<evidence type="ECO:0000313" key="3">
    <source>
        <dbReference type="Proteomes" id="UP000011761"/>
    </source>
</evidence>
<proteinExistence type="predicted"/>
<evidence type="ECO:0000313" key="2">
    <source>
        <dbReference type="EMBL" id="EMC96693.1"/>
    </source>
</evidence>
<organism evidence="2 3">
    <name type="scientific">Baudoinia panamericana (strain UAMH 10762)</name>
    <name type="common">Angels' share fungus</name>
    <name type="synonym">Baudoinia compniacensis (strain UAMH 10762)</name>
    <dbReference type="NCBI Taxonomy" id="717646"/>
    <lineage>
        <taxon>Eukaryota</taxon>
        <taxon>Fungi</taxon>
        <taxon>Dikarya</taxon>
        <taxon>Ascomycota</taxon>
        <taxon>Pezizomycotina</taxon>
        <taxon>Dothideomycetes</taxon>
        <taxon>Dothideomycetidae</taxon>
        <taxon>Mycosphaerellales</taxon>
        <taxon>Teratosphaeriaceae</taxon>
        <taxon>Baudoinia</taxon>
    </lineage>
</organism>
<name>M2MYL6_BAUPA</name>
<dbReference type="AlphaFoldDB" id="M2MYL6"/>
<dbReference type="EMBL" id="KB445555">
    <property type="protein sequence ID" value="EMC96693.1"/>
    <property type="molecule type" value="Genomic_DNA"/>
</dbReference>
<evidence type="ECO:0000256" key="1">
    <source>
        <dbReference type="SAM" id="MobiDB-lite"/>
    </source>
</evidence>
<reference evidence="2 3" key="1">
    <citation type="journal article" date="2012" name="PLoS Pathog.">
        <title>Diverse lifestyles and strategies of plant pathogenesis encoded in the genomes of eighteen Dothideomycetes fungi.</title>
        <authorList>
            <person name="Ohm R.A."/>
            <person name="Feau N."/>
            <person name="Henrissat B."/>
            <person name="Schoch C.L."/>
            <person name="Horwitz B.A."/>
            <person name="Barry K.W."/>
            <person name="Condon B.J."/>
            <person name="Copeland A.C."/>
            <person name="Dhillon B."/>
            <person name="Glaser F."/>
            <person name="Hesse C.N."/>
            <person name="Kosti I."/>
            <person name="LaButti K."/>
            <person name="Lindquist E.A."/>
            <person name="Lucas S."/>
            <person name="Salamov A.A."/>
            <person name="Bradshaw R.E."/>
            <person name="Ciuffetti L."/>
            <person name="Hamelin R.C."/>
            <person name="Kema G.H.J."/>
            <person name="Lawrence C."/>
            <person name="Scott J.A."/>
            <person name="Spatafora J.W."/>
            <person name="Turgeon B.G."/>
            <person name="de Wit P.J.G.M."/>
            <person name="Zhong S."/>
            <person name="Goodwin S.B."/>
            <person name="Grigoriev I.V."/>
        </authorList>
    </citation>
    <scope>NUCLEOTIDE SEQUENCE [LARGE SCALE GENOMIC DNA]</scope>
    <source>
        <strain evidence="2 3">UAMH 10762</strain>
    </source>
</reference>
<dbReference type="GeneID" id="19114812"/>
<dbReference type="KEGG" id="bcom:BAUCODRAFT_486191"/>
<feature type="region of interest" description="Disordered" evidence="1">
    <location>
        <begin position="380"/>
        <end position="441"/>
    </location>
</feature>
<sequence length="441" mass="48405">MATDIVREAPLEQYGGPFGYNLGDLAHIAGNEPHAPETPRNVNHIRNERPLLDQTEEELMQGFFTNPNIDKPLLHDNSLSWAGFDMARAMEGVPSSANHFDPTSGTIDPAITLADSNTHYHTHSQGPHMQYEGFNHNDFFHIGNQHHHNADDEQLMSGASSLLGMRNGHAQVQPFSVDGGTASTAAWGGFHHPEFMQMPSGEDYNTHMIPGSANNEGMSPAITHSLHHFQPPQEEDTSSMMAPKQLRPSNTTANHQSFGLGPSHTATMQQLLTLSTPAVTQNRGGPAALHFASDTNFGAGHYNAPHAPMQQEKATNLMHVPLAGDVTVPETARPHLVRHISQQEERAYSANPSFPHRTFHSSISSTEAINGLPLPASIPRSQTYPQPWTADTHGPIYVESSVGDHTSEEPQIVKRRKSRVEREDDTDPCAPSMRNHPRISQ</sequence>
<keyword evidence="3" id="KW-1185">Reference proteome</keyword>